<feature type="signal peptide" evidence="1">
    <location>
        <begin position="1"/>
        <end position="30"/>
    </location>
</feature>
<organism evidence="2 3">
    <name type="scientific">Brachybacterium fresconis</name>
    <dbReference type="NCBI Taxonomy" id="173363"/>
    <lineage>
        <taxon>Bacteria</taxon>
        <taxon>Bacillati</taxon>
        <taxon>Actinomycetota</taxon>
        <taxon>Actinomycetes</taxon>
        <taxon>Micrococcales</taxon>
        <taxon>Dermabacteraceae</taxon>
        <taxon>Brachybacterium</taxon>
    </lineage>
</organism>
<proteinExistence type="predicted"/>
<evidence type="ECO:0000256" key="1">
    <source>
        <dbReference type="SAM" id="SignalP"/>
    </source>
</evidence>
<feature type="chain" id="PRO_5046267744" evidence="1">
    <location>
        <begin position="31"/>
        <end position="168"/>
    </location>
</feature>
<reference evidence="2 3" key="1">
    <citation type="submission" date="2021-03" db="EMBL/GenBank/DDBJ databases">
        <title>Sequencing the genomes of 1000 actinobacteria strains.</title>
        <authorList>
            <person name="Klenk H.-P."/>
        </authorList>
    </citation>
    <scope>NUCLEOTIDE SEQUENCE [LARGE SCALE GENOMIC DNA]</scope>
    <source>
        <strain evidence="2 3">DSM 14564</strain>
    </source>
</reference>
<dbReference type="EMBL" id="JAGIOC010000001">
    <property type="protein sequence ID" value="MBP2407733.1"/>
    <property type="molecule type" value="Genomic_DNA"/>
</dbReference>
<gene>
    <name evidence="2" type="ORF">JOF44_000636</name>
</gene>
<keyword evidence="1" id="KW-0732">Signal</keyword>
<accession>A0ABS4YG10</accession>
<evidence type="ECO:0000313" key="2">
    <source>
        <dbReference type="EMBL" id="MBP2407733.1"/>
    </source>
</evidence>
<comment type="caution">
    <text evidence="2">The sequence shown here is derived from an EMBL/GenBank/DDBJ whole genome shotgun (WGS) entry which is preliminary data.</text>
</comment>
<keyword evidence="3" id="KW-1185">Reference proteome</keyword>
<dbReference type="Proteomes" id="UP000698222">
    <property type="component" value="Unassembled WGS sequence"/>
</dbReference>
<evidence type="ECO:0000313" key="3">
    <source>
        <dbReference type="Proteomes" id="UP000698222"/>
    </source>
</evidence>
<name>A0ABS4YG10_9MICO</name>
<dbReference type="RefSeq" id="WP_209887338.1">
    <property type="nucleotide sequence ID" value="NZ_BAAAJV010000011.1"/>
</dbReference>
<sequence length="168" mass="17775">MPRLAGRRPHLALALLAVMIPLASCGTGTAPVPADDAVSHYDDLATELGAALAVDGTPWTLAPDTRQVAGGDDGCRFTPGTWSPETPLPEPSEDEGWTRRMATVNSVLSGYGFEEIEDVTEDGSRTVLQTQDEHGATLSITAEGRIRIWEAAVDTDPCTAETLGIEQS</sequence>
<protein>
    <submittedName>
        <fullName evidence="2">Uncharacterized protein</fullName>
    </submittedName>
</protein>